<evidence type="ECO:0000313" key="1">
    <source>
        <dbReference type="EMBL" id="OIQ84303.1"/>
    </source>
</evidence>
<accession>A0A1J5QWS8</accession>
<protein>
    <submittedName>
        <fullName evidence="1">Uncharacterized protein</fullName>
    </submittedName>
</protein>
<reference evidence="1" key="1">
    <citation type="submission" date="2016-10" db="EMBL/GenBank/DDBJ databases">
        <title>Sequence of Gallionella enrichment culture.</title>
        <authorList>
            <person name="Poehlein A."/>
            <person name="Muehling M."/>
            <person name="Daniel R."/>
        </authorList>
    </citation>
    <scope>NUCLEOTIDE SEQUENCE</scope>
</reference>
<proteinExistence type="predicted"/>
<sequence>MLAHSSFEQARLQLAAGDAAAAARAAALATATWSEAAGEREQPEPQRLDALANGYGFQGAALRRLGERDAARQCFAQAATLWDSLQIELGAATPPGLLQRLALARRQIEELDAEA</sequence>
<dbReference type="EMBL" id="MLJW01000629">
    <property type="protein sequence ID" value="OIQ84303.1"/>
    <property type="molecule type" value="Genomic_DNA"/>
</dbReference>
<gene>
    <name evidence="1" type="ORF">GALL_339000</name>
</gene>
<organism evidence="1">
    <name type="scientific">mine drainage metagenome</name>
    <dbReference type="NCBI Taxonomy" id="410659"/>
    <lineage>
        <taxon>unclassified sequences</taxon>
        <taxon>metagenomes</taxon>
        <taxon>ecological metagenomes</taxon>
    </lineage>
</organism>
<dbReference type="AlphaFoldDB" id="A0A1J5QWS8"/>
<name>A0A1J5QWS8_9ZZZZ</name>
<comment type="caution">
    <text evidence="1">The sequence shown here is derived from an EMBL/GenBank/DDBJ whole genome shotgun (WGS) entry which is preliminary data.</text>
</comment>